<evidence type="ECO:0000313" key="9">
    <source>
        <dbReference type="Proteomes" id="UP000033918"/>
    </source>
</evidence>
<dbReference type="InterPro" id="IPR013325">
    <property type="entry name" value="RNA_pol_sigma_r2"/>
</dbReference>
<keyword evidence="3" id="KW-0731">Sigma factor</keyword>
<accession>A0A0G0WWH6</accession>
<dbReference type="GO" id="GO:0016987">
    <property type="term" value="F:sigma factor activity"/>
    <property type="evidence" value="ECO:0007669"/>
    <property type="project" value="UniProtKB-KW"/>
</dbReference>
<evidence type="ECO:0000259" key="7">
    <source>
        <dbReference type="Pfam" id="PF08281"/>
    </source>
</evidence>
<evidence type="ECO:0000313" key="8">
    <source>
        <dbReference type="EMBL" id="KKR88800.1"/>
    </source>
</evidence>
<dbReference type="InterPro" id="IPR013249">
    <property type="entry name" value="RNA_pol_sigma70_r4_t2"/>
</dbReference>
<dbReference type="InterPro" id="IPR036388">
    <property type="entry name" value="WH-like_DNA-bd_sf"/>
</dbReference>
<dbReference type="GO" id="GO:0003677">
    <property type="term" value="F:DNA binding"/>
    <property type="evidence" value="ECO:0007669"/>
    <property type="project" value="UniProtKB-KW"/>
</dbReference>
<dbReference type="GO" id="GO:0006352">
    <property type="term" value="P:DNA-templated transcription initiation"/>
    <property type="evidence" value="ECO:0007669"/>
    <property type="project" value="InterPro"/>
</dbReference>
<dbReference type="InterPro" id="IPR007627">
    <property type="entry name" value="RNA_pol_sigma70_r2"/>
</dbReference>
<comment type="similarity">
    <text evidence="1">Belongs to the sigma-70 factor family. ECF subfamily.</text>
</comment>
<feature type="domain" description="RNA polymerase sigma-70 region 2" evidence="6">
    <location>
        <begin position="25"/>
        <end position="91"/>
    </location>
</feature>
<dbReference type="PANTHER" id="PTHR43133:SF8">
    <property type="entry name" value="RNA POLYMERASE SIGMA FACTOR HI_1459-RELATED"/>
    <property type="match status" value="1"/>
</dbReference>
<keyword evidence="2" id="KW-0805">Transcription regulation</keyword>
<dbReference type="InterPro" id="IPR039425">
    <property type="entry name" value="RNA_pol_sigma-70-like"/>
</dbReference>
<dbReference type="Gene3D" id="1.10.1740.10">
    <property type="match status" value="1"/>
</dbReference>
<keyword evidence="4" id="KW-0238">DNA-binding</keyword>
<dbReference type="PANTHER" id="PTHR43133">
    <property type="entry name" value="RNA POLYMERASE ECF-TYPE SIGMA FACTO"/>
    <property type="match status" value="1"/>
</dbReference>
<evidence type="ECO:0000259" key="6">
    <source>
        <dbReference type="Pfam" id="PF04542"/>
    </source>
</evidence>
<protein>
    <submittedName>
        <fullName evidence="8">ECF-family RNA polymerase sigma factor</fullName>
    </submittedName>
</protein>
<reference evidence="8 9" key="1">
    <citation type="journal article" date="2015" name="Nature">
        <title>rRNA introns, odd ribosomes, and small enigmatic genomes across a large radiation of phyla.</title>
        <authorList>
            <person name="Brown C.T."/>
            <person name="Hug L.A."/>
            <person name="Thomas B.C."/>
            <person name="Sharon I."/>
            <person name="Castelle C.J."/>
            <person name="Singh A."/>
            <person name="Wilkins M.J."/>
            <person name="Williams K.H."/>
            <person name="Banfield J.F."/>
        </authorList>
    </citation>
    <scope>NUCLEOTIDE SEQUENCE [LARGE SCALE GENOMIC DNA]</scope>
</reference>
<dbReference type="Proteomes" id="UP000033918">
    <property type="component" value="Unassembled WGS sequence"/>
</dbReference>
<gene>
    <name evidence="8" type="ORF">UU38_C0003G0051</name>
</gene>
<dbReference type="Pfam" id="PF04542">
    <property type="entry name" value="Sigma70_r2"/>
    <property type="match status" value="1"/>
</dbReference>
<dbReference type="InterPro" id="IPR014284">
    <property type="entry name" value="RNA_pol_sigma-70_dom"/>
</dbReference>
<evidence type="ECO:0000256" key="3">
    <source>
        <dbReference type="ARBA" id="ARBA00023082"/>
    </source>
</evidence>
<dbReference type="AlphaFoldDB" id="A0A0G0WWH6"/>
<dbReference type="Pfam" id="PF08281">
    <property type="entry name" value="Sigma70_r4_2"/>
    <property type="match status" value="1"/>
</dbReference>
<name>A0A0G0WWH6_9BACT</name>
<comment type="caution">
    <text evidence="8">The sequence shown here is derived from an EMBL/GenBank/DDBJ whole genome shotgun (WGS) entry which is preliminary data.</text>
</comment>
<dbReference type="SUPFAM" id="SSF88946">
    <property type="entry name" value="Sigma2 domain of RNA polymerase sigma factors"/>
    <property type="match status" value="1"/>
</dbReference>
<organism evidence="8 9">
    <name type="scientific">Candidatus Wolfebacteria bacterium GW2011_GWB1_41_12</name>
    <dbReference type="NCBI Taxonomy" id="1619006"/>
    <lineage>
        <taxon>Bacteria</taxon>
        <taxon>Candidatus Wolfeibacteriota</taxon>
    </lineage>
</organism>
<feature type="domain" description="RNA polymerase sigma factor 70 region 4 type 2" evidence="7">
    <location>
        <begin position="130"/>
        <end position="178"/>
    </location>
</feature>
<dbReference type="InterPro" id="IPR013324">
    <property type="entry name" value="RNA_pol_sigma_r3/r4-like"/>
</dbReference>
<evidence type="ECO:0000256" key="1">
    <source>
        <dbReference type="ARBA" id="ARBA00010641"/>
    </source>
</evidence>
<evidence type="ECO:0000256" key="5">
    <source>
        <dbReference type="ARBA" id="ARBA00023163"/>
    </source>
</evidence>
<dbReference type="Gene3D" id="1.10.10.10">
    <property type="entry name" value="Winged helix-like DNA-binding domain superfamily/Winged helix DNA-binding domain"/>
    <property type="match status" value="1"/>
</dbReference>
<evidence type="ECO:0000256" key="2">
    <source>
        <dbReference type="ARBA" id="ARBA00023015"/>
    </source>
</evidence>
<dbReference type="CDD" id="cd06171">
    <property type="entry name" value="Sigma70_r4"/>
    <property type="match status" value="1"/>
</dbReference>
<dbReference type="NCBIfam" id="TIGR02937">
    <property type="entry name" value="sigma70-ECF"/>
    <property type="match status" value="1"/>
</dbReference>
<evidence type="ECO:0000256" key="4">
    <source>
        <dbReference type="ARBA" id="ARBA00023125"/>
    </source>
</evidence>
<proteinExistence type="inferred from homology"/>
<dbReference type="EMBL" id="LCAK01000003">
    <property type="protein sequence ID" value="KKR88800.1"/>
    <property type="molecule type" value="Genomic_DNA"/>
</dbReference>
<keyword evidence="5" id="KW-0804">Transcription</keyword>
<sequence length="193" mass="22774">MNKNILDEQLVVNYLAGDEKSLELLIRRYLRPIYSFTYRYVGNGQDAKDVTQETFVKVWRNLKKFNQQKSFKTWIFAISKNTAFDYLKKKKTIPFSEFENEEGKNAFIETFADPAHLPDKLLEKADMAKILTSVIEKLSPKYRMVLFLRYNDHFSFKEIAESLGESLNTVKSRHRRALIILKKLLTEFYNAPK</sequence>
<dbReference type="SUPFAM" id="SSF88659">
    <property type="entry name" value="Sigma3 and sigma4 domains of RNA polymerase sigma factors"/>
    <property type="match status" value="1"/>
</dbReference>